<dbReference type="SUPFAM" id="SSF51161">
    <property type="entry name" value="Trimeric LpxA-like enzymes"/>
    <property type="match status" value="1"/>
</dbReference>
<dbReference type="CDD" id="cd04647">
    <property type="entry name" value="LbH_MAT_like"/>
    <property type="match status" value="1"/>
</dbReference>
<organism evidence="3 4">
    <name type="scientific">Lacticaseibacillus paracasei subsp. paracasei</name>
    <dbReference type="NCBI Taxonomy" id="47714"/>
    <lineage>
        <taxon>Bacteria</taxon>
        <taxon>Bacillati</taxon>
        <taxon>Bacillota</taxon>
        <taxon>Bacilli</taxon>
        <taxon>Lactobacillales</taxon>
        <taxon>Lactobacillaceae</taxon>
        <taxon>Lacticaseibacillus</taxon>
    </lineage>
</organism>
<proteinExistence type="predicted"/>
<dbReference type="GO" id="GO:0016740">
    <property type="term" value="F:transferase activity"/>
    <property type="evidence" value="ECO:0007669"/>
    <property type="project" value="UniProtKB-KW"/>
</dbReference>
<dbReference type="PROSITE" id="PS51257">
    <property type="entry name" value="PROKAR_LIPOPROTEIN"/>
    <property type="match status" value="1"/>
</dbReference>
<name>A0AAP9HJ88_LACPA</name>
<dbReference type="InterPro" id="IPR001451">
    <property type="entry name" value="Hexapep"/>
</dbReference>
<reference evidence="3 4" key="1">
    <citation type="submission" date="2017-08" db="EMBL/GenBank/DDBJ databases">
        <title>Genome sequence, comparative genomics and functional analysis of the highly adhesive Lactobacillus paracasei Kobulty strain.</title>
        <authorList>
            <person name="Koryszewska-Baginska A."/>
            <person name="Grynberg M."/>
            <person name="Aleksandrzak-Piekarczyk T."/>
        </authorList>
    </citation>
    <scope>NUCLEOTIDE SEQUENCE [LARGE SCALE GENOMIC DNA]</scope>
    <source>
        <strain evidence="3 4">IBB3423</strain>
    </source>
</reference>
<dbReference type="PROSITE" id="PS00101">
    <property type="entry name" value="HEXAPEP_TRANSFERASES"/>
    <property type="match status" value="1"/>
</dbReference>
<dbReference type="AlphaFoldDB" id="A0AAP9HJ88"/>
<evidence type="ECO:0000256" key="2">
    <source>
        <dbReference type="ARBA" id="ARBA00022737"/>
    </source>
</evidence>
<dbReference type="EMBL" id="CP022954">
    <property type="protein sequence ID" value="QGV19192.1"/>
    <property type="molecule type" value="Genomic_DNA"/>
</dbReference>
<dbReference type="InterPro" id="IPR011004">
    <property type="entry name" value="Trimer_LpxA-like_sf"/>
</dbReference>
<gene>
    <name evidence="3" type="ORF">LCAKO_2688</name>
</gene>
<evidence type="ECO:0000256" key="1">
    <source>
        <dbReference type="ARBA" id="ARBA00022679"/>
    </source>
</evidence>
<dbReference type="Proteomes" id="UP000423274">
    <property type="component" value="Chromosome"/>
</dbReference>
<accession>A0AAP9HJ88</accession>
<dbReference type="InterPro" id="IPR051159">
    <property type="entry name" value="Hexapeptide_acetyltransf"/>
</dbReference>
<keyword evidence="1 3" id="KW-0808">Transferase</keyword>
<evidence type="ECO:0000313" key="4">
    <source>
        <dbReference type="Proteomes" id="UP000423274"/>
    </source>
</evidence>
<protein>
    <submittedName>
        <fullName evidence="3">Glycosyl transferase</fullName>
    </submittedName>
</protein>
<dbReference type="InterPro" id="IPR018357">
    <property type="entry name" value="Hexapep_transf_CS"/>
</dbReference>
<dbReference type="PANTHER" id="PTHR23416">
    <property type="entry name" value="SIALIC ACID SYNTHASE-RELATED"/>
    <property type="match status" value="1"/>
</dbReference>
<dbReference type="Gene3D" id="2.160.10.10">
    <property type="entry name" value="Hexapeptide repeat proteins"/>
    <property type="match status" value="1"/>
</dbReference>
<sequence>MIRPSSYYGVGHIGVGVSIGANSSIGPGGFVGCAGMVKIGTNVMIGPNVMIIAENHVFSGQATSIKSQGVVQKGIHIEDDVWIGSNVTILDGVTIGKGSVIGAGTLVSKNVAPGTVNIDHRDRIARDRSGKEGMQK</sequence>
<evidence type="ECO:0000313" key="3">
    <source>
        <dbReference type="EMBL" id="QGV19192.1"/>
    </source>
</evidence>
<keyword evidence="2" id="KW-0677">Repeat</keyword>
<dbReference type="Pfam" id="PF00132">
    <property type="entry name" value="Hexapep"/>
    <property type="match status" value="1"/>
</dbReference>
<dbReference type="PANTHER" id="PTHR23416:SF78">
    <property type="entry name" value="LIPOPOLYSACCHARIDE BIOSYNTHESIS O-ACETYL TRANSFERASE WBBJ-RELATED"/>
    <property type="match status" value="1"/>
</dbReference>